<dbReference type="PANTHER" id="PTHR23520">
    <property type="entry name" value="TRANSPORTER, PUTATIVE (AFU_ORTHOLOGUE AFUA_3G04000)-RELATED"/>
    <property type="match status" value="1"/>
</dbReference>
<evidence type="ECO:0000313" key="3">
    <source>
        <dbReference type="EMBL" id="GGM77536.1"/>
    </source>
</evidence>
<evidence type="ECO:0000259" key="2">
    <source>
        <dbReference type="PROSITE" id="PS50850"/>
    </source>
</evidence>
<feature type="transmembrane region" description="Helical" evidence="1">
    <location>
        <begin position="50"/>
        <end position="73"/>
    </location>
</feature>
<feature type="transmembrane region" description="Helical" evidence="1">
    <location>
        <begin position="217"/>
        <end position="243"/>
    </location>
</feature>
<keyword evidence="1" id="KW-0472">Membrane</keyword>
<dbReference type="Gene3D" id="1.20.1250.20">
    <property type="entry name" value="MFS general substrate transporter like domains"/>
    <property type="match status" value="1"/>
</dbReference>
<keyword evidence="4" id="KW-1185">Reference proteome</keyword>
<dbReference type="EMBL" id="BMNY01000002">
    <property type="protein sequence ID" value="GGM77536.1"/>
    <property type="molecule type" value="Genomic_DNA"/>
</dbReference>
<dbReference type="PANTHER" id="PTHR23520:SF5">
    <property type="entry name" value="TRANSPORTER, PUTATIVE (AFU_ORTHOLOGUE AFUA_3G04000)-RELATED"/>
    <property type="match status" value="1"/>
</dbReference>
<evidence type="ECO:0000313" key="4">
    <source>
        <dbReference type="Proteomes" id="UP000632195"/>
    </source>
</evidence>
<dbReference type="SUPFAM" id="SSF103473">
    <property type="entry name" value="MFS general substrate transporter"/>
    <property type="match status" value="1"/>
</dbReference>
<feature type="transmembrane region" description="Helical" evidence="1">
    <location>
        <begin position="21"/>
        <end position="38"/>
    </location>
</feature>
<dbReference type="Proteomes" id="UP000632195">
    <property type="component" value="Unassembled WGS sequence"/>
</dbReference>
<organism evidence="3 4">
    <name type="scientific">Thermogymnomonas acidicola</name>
    <dbReference type="NCBI Taxonomy" id="399579"/>
    <lineage>
        <taxon>Archaea</taxon>
        <taxon>Methanobacteriati</taxon>
        <taxon>Thermoplasmatota</taxon>
        <taxon>Thermoplasmata</taxon>
        <taxon>Thermoplasmatales</taxon>
        <taxon>Thermogymnomonas</taxon>
    </lineage>
</organism>
<feature type="transmembrane region" description="Helical" evidence="1">
    <location>
        <begin position="255"/>
        <end position="274"/>
    </location>
</feature>
<feature type="transmembrane region" description="Helical" evidence="1">
    <location>
        <begin position="85"/>
        <end position="108"/>
    </location>
</feature>
<protein>
    <submittedName>
        <fullName evidence="3">MFS transporter</fullName>
    </submittedName>
</protein>
<feature type="transmembrane region" description="Helical" evidence="1">
    <location>
        <begin position="175"/>
        <end position="196"/>
    </location>
</feature>
<dbReference type="RefSeq" id="WP_188681573.1">
    <property type="nucleotide sequence ID" value="NZ_BMNY01000002.1"/>
</dbReference>
<keyword evidence="1" id="KW-1133">Transmembrane helix</keyword>
<proteinExistence type="predicted"/>
<dbReference type="GO" id="GO:0022857">
    <property type="term" value="F:transmembrane transporter activity"/>
    <property type="evidence" value="ECO:0007669"/>
    <property type="project" value="InterPro"/>
</dbReference>
<feature type="transmembrane region" description="Helical" evidence="1">
    <location>
        <begin position="367"/>
        <end position="389"/>
    </location>
</feature>
<sequence>MATSFFEGFNRNVSIIALGRVLRSFYFGFVAFILPLYLKHIGFSVVQIGLYALVATVASSVLVLLSGFLGDLISRKKTYIAMSSLSFFLFLILLTTTDHAIVFLSSIFGMTFSAMGGGAGGGPVAPLMTAMVAESVERNRTNVYSRLTSLATIAAVAGAAFSSVVSSVVPDYYHLLFLVAMVLNAVSILFSLFLTERRDRVEKATRQDIIPRKSGRNILFISLSGAFGSVGLGMVIPLISLWFKMESLSTPEISVIFDISYIAAAVLVNFSPYFERRIGMINSVVLFRILGSVLLVFIPFLPAMGAAAIYILRTGFYQMALPIRQNFSMTVFAAEERSRGSSLTGLSRRLPYGFATTAGSVLLASGMYLALFLTAGTVSLLDPILYYLFFHGRERRGAVSDAAAAPQQ</sequence>
<evidence type="ECO:0000256" key="1">
    <source>
        <dbReference type="SAM" id="Phobius"/>
    </source>
</evidence>
<feature type="domain" description="Major facilitator superfamily (MFS) profile" evidence="2">
    <location>
        <begin position="12"/>
        <end position="394"/>
    </location>
</feature>
<reference evidence="3" key="2">
    <citation type="submission" date="2022-09" db="EMBL/GenBank/DDBJ databases">
        <authorList>
            <person name="Sun Q."/>
            <person name="Ohkuma M."/>
        </authorList>
    </citation>
    <scope>NUCLEOTIDE SEQUENCE</scope>
    <source>
        <strain evidence="3">JCM 13583</strain>
    </source>
</reference>
<comment type="caution">
    <text evidence="3">The sequence shown here is derived from an EMBL/GenBank/DDBJ whole genome shotgun (WGS) entry which is preliminary data.</text>
</comment>
<name>A0AA37BS88_9ARCH</name>
<feature type="transmembrane region" description="Helical" evidence="1">
    <location>
        <begin position="147"/>
        <end position="169"/>
    </location>
</feature>
<dbReference type="PROSITE" id="PS50850">
    <property type="entry name" value="MFS"/>
    <property type="match status" value="1"/>
</dbReference>
<feature type="transmembrane region" description="Helical" evidence="1">
    <location>
        <begin position="114"/>
        <end position="135"/>
    </location>
</feature>
<dbReference type="Pfam" id="PF07690">
    <property type="entry name" value="MFS_1"/>
    <property type="match status" value="1"/>
</dbReference>
<keyword evidence="1" id="KW-0812">Transmembrane</keyword>
<dbReference type="InterPro" id="IPR036259">
    <property type="entry name" value="MFS_trans_sf"/>
</dbReference>
<accession>A0AA37BS88</accession>
<feature type="transmembrane region" description="Helical" evidence="1">
    <location>
        <begin position="286"/>
        <end position="312"/>
    </location>
</feature>
<dbReference type="InterPro" id="IPR011701">
    <property type="entry name" value="MFS"/>
</dbReference>
<gene>
    <name evidence="3" type="ORF">GCM10007108_14600</name>
</gene>
<dbReference type="AlphaFoldDB" id="A0AA37BS88"/>
<dbReference type="InterPro" id="IPR020846">
    <property type="entry name" value="MFS_dom"/>
</dbReference>
<reference evidence="3" key="1">
    <citation type="journal article" date="2014" name="Int. J. Syst. Evol. Microbiol.">
        <title>Complete genome sequence of Corynebacterium casei LMG S-19264T (=DSM 44701T), isolated from a smear-ripened cheese.</title>
        <authorList>
            <consortium name="US DOE Joint Genome Institute (JGI-PGF)"/>
            <person name="Walter F."/>
            <person name="Albersmeier A."/>
            <person name="Kalinowski J."/>
            <person name="Ruckert C."/>
        </authorList>
    </citation>
    <scope>NUCLEOTIDE SEQUENCE</scope>
    <source>
        <strain evidence="3">JCM 13583</strain>
    </source>
</reference>